<name>A0A518HP90_9BACT</name>
<sequence>MIRFREPIKRIVILGWLHTMQFDQTMLRERITSHVFASLDVAVTRTAHAELSLKVGKQKPEFVGLYTILEAVDATFLSRNGIPQSSLLSQTNGLNTIRYTGDRWDAYTRVFRSNKPANDEQQTRIIEFAKLIDEATDEAFDAKIGDFISTDELLRYLAANSLTSNVTGMSTIGTNDF</sequence>
<evidence type="ECO:0000313" key="2">
    <source>
        <dbReference type="Proteomes" id="UP000319004"/>
    </source>
</evidence>
<dbReference type="Pfam" id="PF08757">
    <property type="entry name" value="CotH"/>
    <property type="match status" value="1"/>
</dbReference>
<dbReference type="EMBL" id="CP037423">
    <property type="protein sequence ID" value="QDV42662.1"/>
    <property type="molecule type" value="Genomic_DNA"/>
</dbReference>
<dbReference type="AlphaFoldDB" id="A0A518HP90"/>
<dbReference type="RefSeq" id="WP_197455970.1">
    <property type="nucleotide sequence ID" value="NZ_CP037423.1"/>
</dbReference>
<dbReference type="Proteomes" id="UP000319004">
    <property type="component" value="Chromosome"/>
</dbReference>
<reference evidence="1 2" key="1">
    <citation type="submission" date="2019-03" db="EMBL/GenBank/DDBJ databases">
        <title>Deep-cultivation of Planctomycetes and their phenomic and genomic characterization uncovers novel biology.</title>
        <authorList>
            <person name="Wiegand S."/>
            <person name="Jogler M."/>
            <person name="Boedeker C."/>
            <person name="Pinto D."/>
            <person name="Vollmers J."/>
            <person name="Rivas-Marin E."/>
            <person name="Kohn T."/>
            <person name="Peeters S.H."/>
            <person name="Heuer A."/>
            <person name="Rast P."/>
            <person name="Oberbeckmann S."/>
            <person name="Bunk B."/>
            <person name="Jeske O."/>
            <person name="Meyerdierks A."/>
            <person name="Storesund J.E."/>
            <person name="Kallscheuer N."/>
            <person name="Luecker S."/>
            <person name="Lage O.M."/>
            <person name="Pohl T."/>
            <person name="Merkel B.J."/>
            <person name="Hornburger P."/>
            <person name="Mueller R.-W."/>
            <person name="Bruemmer F."/>
            <person name="Labrenz M."/>
            <person name="Spormann A.M."/>
            <person name="Op den Camp H."/>
            <person name="Overmann J."/>
            <person name="Amann R."/>
            <person name="Jetten M.S.M."/>
            <person name="Mascher T."/>
            <person name="Medema M.H."/>
            <person name="Devos D.P."/>
            <person name="Kaster A.-K."/>
            <person name="Ovreas L."/>
            <person name="Rohde M."/>
            <person name="Galperin M.Y."/>
            <person name="Jogler C."/>
        </authorList>
    </citation>
    <scope>NUCLEOTIDE SEQUENCE [LARGE SCALE GENOMIC DNA]</scope>
    <source>
        <strain evidence="1 2">Enr13</strain>
    </source>
</reference>
<accession>A0A518HP90</accession>
<organism evidence="1 2">
    <name type="scientific">Stieleria neptunia</name>
    <dbReference type="NCBI Taxonomy" id="2527979"/>
    <lineage>
        <taxon>Bacteria</taxon>
        <taxon>Pseudomonadati</taxon>
        <taxon>Planctomycetota</taxon>
        <taxon>Planctomycetia</taxon>
        <taxon>Pirellulales</taxon>
        <taxon>Pirellulaceae</taxon>
        <taxon>Stieleria</taxon>
    </lineage>
</organism>
<dbReference type="InterPro" id="IPR014867">
    <property type="entry name" value="Spore_coat_CotH_CotH2/3/7"/>
</dbReference>
<proteinExistence type="predicted"/>
<dbReference type="PANTHER" id="PTHR40050:SF1">
    <property type="entry name" value="INNER SPORE COAT PROTEIN H"/>
    <property type="match status" value="1"/>
</dbReference>
<gene>
    <name evidence="1" type="ORF">Enr13x_25110</name>
</gene>
<protein>
    <submittedName>
        <fullName evidence="1">CotH protein</fullName>
    </submittedName>
</protein>
<dbReference type="PANTHER" id="PTHR40050">
    <property type="entry name" value="INNER SPORE COAT PROTEIN H"/>
    <property type="match status" value="1"/>
</dbReference>
<keyword evidence="2" id="KW-1185">Reference proteome</keyword>
<dbReference type="KEGG" id="snep:Enr13x_25110"/>
<evidence type="ECO:0000313" key="1">
    <source>
        <dbReference type="EMBL" id="QDV42662.1"/>
    </source>
</evidence>